<sequence length="325" mass="37107">MSDVQPCRSCFHVEQYSENLRIIERQFLHSSHARLVDFENISRWLYQRLRSFSLLMVVVTVASPCTPPVSTPSRPGRLCRFATRFNAIKRAISYDASRTKFGTVRRAECYFAPGYIPDLICAYRAGVSPLVGLRALASYLLELGLRHHSLITDVAGLKVNFRFDVLSDRMSSGGSYSMSLPVSYCSRVVILCDSTPSIVAMAVGAAPMTSKRLWQIRLFPASLCLVQRERLRYTTITESILQILIRYQLKGAEQRDHGRSQRERGRHKFHVRAGLARNASASRLITRTSSELPDSTAWSRFERHAQVRNRRLLLARCCKSRREFE</sequence>
<dbReference type="AlphaFoldDB" id="A0A6H5INQ7"/>
<protein>
    <submittedName>
        <fullName evidence="1">Uncharacterized protein</fullName>
    </submittedName>
</protein>
<dbReference type="Proteomes" id="UP000479190">
    <property type="component" value="Unassembled WGS sequence"/>
</dbReference>
<organism evidence="1 2">
    <name type="scientific">Trichogramma brassicae</name>
    <dbReference type="NCBI Taxonomy" id="86971"/>
    <lineage>
        <taxon>Eukaryota</taxon>
        <taxon>Metazoa</taxon>
        <taxon>Ecdysozoa</taxon>
        <taxon>Arthropoda</taxon>
        <taxon>Hexapoda</taxon>
        <taxon>Insecta</taxon>
        <taxon>Pterygota</taxon>
        <taxon>Neoptera</taxon>
        <taxon>Endopterygota</taxon>
        <taxon>Hymenoptera</taxon>
        <taxon>Apocrita</taxon>
        <taxon>Proctotrupomorpha</taxon>
        <taxon>Chalcidoidea</taxon>
        <taxon>Trichogrammatidae</taxon>
        <taxon>Trichogramma</taxon>
    </lineage>
</organism>
<evidence type="ECO:0000313" key="2">
    <source>
        <dbReference type="Proteomes" id="UP000479190"/>
    </source>
</evidence>
<accession>A0A6H5INQ7</accession>
<name>A0A6H5INQ7_9HYME</name>
<keyword evidence="2" id="KW-1185">Reference proteome</keyword>
<proteinExistence type="predicted"/>
<reference evidence="1 2" key="1">
    <citation type="submission" date="2020-02" db="EMBL/GenBank/DDBJ databases">
        <authorList>
            <person name="Ferguson B K."/>
        </authorList>
    </citation>
    <scope>NUCLEOTIDE SEQUENCE [LARGE SCALE GENOMIC DNA]</scope>
</reference>
<evidence type="ECO:0000313" key="1">
    <source>
        <dbReference type="EMBL" id="CAB0039155.1"/>
    </source>
</evidence>
<gene>
    <name evidence="1" type="ORF">TBRA_LOCUS10913</name>
</gene>
<dbReference type="EMBL" id="CADCXV010000941">
    <property type="protein sequence ID" value="CAB0039155.1"/>
    <property type="molecule type" value="Genomic_DNA"/>
</dbReference>